<protein>
    <recommendedName>
        <fullName evidence="14">Cytochrome P450</fullName>
    </recommendedName>
</protein>
<dbReference type="AlphaFoldDB" id="A0A6A5UXZ2"/>
<evidence type="ECO:0000256" key="2">
    <source>
        <dbReference type="ARBA" id="ARBA00004370"/>
    </source>
</evidence>
<dbReference type="GO" id="GO:0004497">
    <property type="term" value="F:monooxygenase activity"/>
    <property type="evidence" value="ECO:0007669"/>
    <property type="project" value="UniProtKB-KW"/>
</dbReference>
<evidence type="ECO:0000256" key="7">
    <source>
        <dbReference type="ARBA" id="ARBA00022989"/>
    </source>
</evidence>
<keyword evidence="10" id="KW-0503">Monooxygenase</keyword>
<keyword evidence="11" id="KW-0472">Membrane</keyword>
<evidence type="ECO:0000256" key="1">
    <source>
        <dbReference type="ARBA" id="ARBA00001971"/>
    </source>
</evidence>
<evidence type="ECO:0000256" key="9">
    <source>
        <dbReference type="ARBA" id="ARBA00023004"/>
    </source>
</evidence>
<dbReference type="PANTHER" id="PTHR46206">
    <property type="entry name" value="CYTOCHROME P450"/>
    <property type="match status" value="1"/>
</dbReference>
<reference evidence="12" key="1">
    <citation type="journal article" date="2020" name="Stud. Mycol.">
        <title>101 Dothideomycetes genomes: a test case for predicting lifestyles and emergence of pathogens.</title>
        <authorList>
            <person name="Haridas S."/>
            <person name="Albert R."/>
            <person name="Binder M."/>
            <person name="Bloem J."/>
            <person name="Labutti K."/>
            <person name="Salamov A."/>
            <person name="Andreopoulos B."/>
            <person name="Baker S."/>
            <person name="Barry K."/>
            <person name="Bills G."/>
            <person name="Bluhm B."/>
            <person name="Cannon C."/>
            <person name="Castanera R."/>
            <person name="Culley D."/>
            <person name="Daum C."/>
            <person name="Ezra D."/>
            <person name="Gonzalez J."/>
            <person name="Henrissat B."/>
            <person name="Kuo A."/>
            <person name="Liang C."/>
            <person name="Lipzen A."/>
            <person name="Lutzoni F."/>
            <person name="Magnuson J."/>
            <person name="Mondo S."/>
            <person name="Nolan M."/>
            <person name="Ohm R."/>
            <person name="Pangilinan J."/>
            <person name="Park H.-J."/>
            <person name="Ramirez L."/>
            <person name="Alfaro M."/>
            <person name="Sun H."/>
            <person name="Tritt A."/>
            <person name="Yoshinaga Y."/>
            <person name="Zwiers L.-H."/>
            <person name="Turgeon B."/>
            <person name="Goodwin S."/>
            <person name="Spatafora J."/>
            <person name="Crous P."/>
            <person name="Grigoriev I."/>
        </authorList>
    </citation>
    <scope>NUCLEOTIDE SEQUENCE</scope>
    <source>
        <strain evidence="12">CBS 107.79</strain>
    </source>
</reference>
<organism evidence="12 13">
    <name type="scientific">Bimuria novae-zelandiae CBS 107.79</name>
    <dbReference type="NCBI Taxonomy" id="1447943"/>
    <lineage>
        <taxon>Eukaryota</taxon>
        <taxon>Fungi</taxon>
        <taxon>Dikarya</taxon>
        <taxon>Ascomycota</taxon>
        <taxon>Pezizomycotina</taxon>
        <taxon>Dothideomycetes</taxon>
        <taxon>Pleosporomycetidae</taxon>
        <taxon>Pleosporales</taxon>
        <taxon>Massarineae</taxon>
        <taxon>Didymosphaeriaceae</taxon>
        <taxon>Bimuria</taxon>
    </lineage>
</organism>
<dbReference type="InterPro" id="IPR036396">
    <property type="entry name" value="Cyt_P450_sf"/>
</dbReference>
<evidence type="ECO:0000256" key="3">
    <source>
        <dbReference type="ARBA" id="ARBA00010617"/>
    </source>
</evidence>
<keyword evidence="4" id="KW-0349">Heme</keyword>
<dbReference type="GO" id="GO:0016020">
    <property type="term" value="C:membrane"/>
    <property type="evidence" value="ECO:0007669"/>
    <property type="project" value="UniProtKB-SubCell"/>
</dbReference>
<evidence type="ECO:0000313" key="13">
    <source>
        <dbReference type="Proteomes" id="UP000800036"/>
    </source>
</evidence>
<dbReference type="Proteomes" id="UP000800036">
    <property type="component" value="Unassembled WGS sequence"/>
</dbReference>
<dbReference type="PANTHER" id="PTHR46206:SF5">
    <property type="entry name" value="P450, PUTATIVE (EUROFUNG)-RELATED"/>
    <property type="match status" value="1"/>
</dbReference>
<keyword evidence="6" id="KW-0479">Metal-binding</keyword>
<dbReference type="InterPro" id="IPR001128">
    <property type="entry name" value="Cyt_P450"/>
</dbReference>
<name>A0A6A5UXZ2_9PLEO</name>
<gene>
    <name evidence="12" type="ORF">BU23DRAFT_377151</name>
</gene>
<accession>A0A6A5UXZ2</accession>
<comment type="cofactor">
    <cofactor evidence="1">
        <name>heme</name>
        <dbReference type="ChEBI" id="CHEBI:30413"/>
    </cofactor>
</comment>
<evidence type="ECO:0000256" key="11">
    <source>
        <dbReference type="ARBA" id="ARBA00023136"/>
    </source>
</evidence>
<feature type="non-terminal residue" evidence="12">
    <location>
        <position position="71"/>
    </location>
</feature>
<feature type="non-terminal residue" evidence="12">
    <location>
        <position position="1"/>
    </location>
</feature>
<comment type="similarity">
    <text evidence="3">Belongs to the cytochrome P450 family.</text>
</comment>
<dbReference type="OrthoDB" id="1470350at2759"/>
<evidence type="ECO:0000256" key="6">
    <source>
        <dbReference type="ARBA" id="ARBA00022723"/>
    </source>
</evidence>
<dbReference type="Gene3D" id="1.10.630.10">
    <property type="entry name" value="Cytochrome P450"/>
    <property type="match status" value="1"/>
</dbReference>
<evidence type="ECO:0008006" key="14">
    <source>
        <dbReference type="Google" id="ProtNLM"/>
    </source>
</evidence>
<keyword evidence="13" id="KW-1185">Reference proteome</keyword>
<evidence type="ECO:0000256" key="4">
    <source>
        <dbReference type="ARBA" id="ARBA00022617"/>
    </source>
</evidence>
<dbReference type="Pfam" id="PF00067">
    <property type="entry name" value="p450"/>
    <property type="match status" value="1"/>
</dbReference>
<evidence type="ECO:0000256" key="5">
    <source>
        <dbReference type="ARBA" id="ARBA00022692"/>
    </source>
</evidence>
<evidence type="ECO:0000256" key="10">
    <source>
        <dbReference type="ARBA" id="ARBA00023033"/>
    </source>
</evidence>
<keyword evidence="7" id="KW-1133">Transmembrane helix</keyword>
<keyword evidence="5" id="KW-0812">Transmembrane</keyword>
<keyword evidence="8" id="KW-0560">Oxidoreductase</keyword>
<evidence type="ECO:0000256" key="8">
    <source>
        <dbReference type="ARBA" id="ARBA00023002"/>
    </source>
</evidence>
<dbReference type="GO" id="GO:0020037">
    <property type="term" value="F:heme binding"/>
    <property type="evidence" value="ECO:0007669"/>
    <property type="project" value="InterPro"/>
</dbReference>
<evidence type="ECO:0000313" key="12">
    <source>
        <dbReference type="EMBL" id="KAF1969290.1"/>
    </source>
</evidence>
<keyword evidence="9" id="KW-0408">Iron</keyword>
<dbReference type="GO" id="GO:0005506">
    <property type="term" value="F:iron ion binding"/>
    <property type="evidence" value="ECO:0007669"/>
    <property type="project" value="InterPro"/>
</dbReference>
<sequence length="71" mass="8082">IGHLPLLDAFVTESMRTQCFSSTRIHRIALDDYTFSDGYTVPAGHTVGFNIRRLFNDESIYPCPEAFNAER</sequence>
<dbReference type="SUPFAM" id="SSF48264">
    <property type="entry name" value="Cytochrome P450"/>
    <property type="match status" value="1"/>
</dbReference>
<proteinExistence type="inferred from homology"/>
<dbReference type="GO" id="GO:0016705">
    <property type="term" value="F:oxidoreductase activity, acting on paired donors, with incorporation or reduction of molecular oxygen"/>
    <property type="evidence" value="ECO:0007669"/>
    <property type="project" value="InterPro"/>
</dbReference>
<dbReference type="EMBL" id="ML976711">
    <property type="protein sequence ID" value="KAF1969290.1"/>
    <property type="molecule type" value="Genomic_DNA"/>
</dbReference>
<comment type="subcellular location">
    <subcellularLocation>
        <location evidence="2">Membrane</location>
    </subcellularLocation>
</comment>